<dbReference type="Gene3D" id="2.40.400.10">
    <property type="entry name" value="Acetoacetate decarboxylase-like"/>
    <property type="match status" value="1"/>
</dbReference>
<dbReference type="PANTHER" id="PTHR40518">
    <property type="entry name" value="ACETOACETATE DECARBOXYLASE"/>
    <property type="match status" value="1"/>
</dbReference>
<feature type="non-terminal residue" evidence="1">
    <location>
        <position position="208"/>
    </location>
</feature>
<dbReference type="EMBL" id="KZ302016">
    <property type="protein sequence ID" value="PFH49919.1"/>
    <property type="molecule type" value="Genomic_DNA"/>
</dbReference>
<evidence type="ECO:0000313" key="1">
    <source>
        <dbReference type="EMBL" id="PFH49919.1"/>
    </source>
</evidence>
<keyword evidence="2" id="KW-1185">Reference proteome</keyword>
<organism evidence="1 2">
    <name type="scientific">Amanita thiersii Skay4041</name>
    <dbReference type="NCBI Taxonomy" id="703135"/>
    <lineage>
        <taxon>Eukaryota</taxon>
        <taxon>Fungi</taxon>
        <taxon>Dikarya</taxon>
        <taxon>Basidiomycota</taxon>
        <taxon>Agaricomycotina</taxon>
        <taxon>Agaricomycetes</taxon>
        <taxon>Agaricomycetidae</taxon>
        <taxon>Agaricales</taxon>
        <taxon>Pluteineae</taxon>
        <taxon>Amanitaceae</taxon>
        <taxon>Amanita</taxon>
    </lineage>
</organism>
<gene>
    <name evidence="1" type="ORF">AMATHDRAFT_62216</name>
</gene>
<dbReference type="SUPFAM" id="SSF160104">
    <property type="entry name" value="Acetoacetate decarboxylase-like"/>
    <property type="match status" value="1"/>
</dbReference>
<dbReference type="InterPro" id="IPR023375">
    <property type="entry name" value="ADC_dom_sf"/>
</dbReference>
<dbReference type="Proteomes" id="UP000242287">
    <property type="component" value="Unassembled WGS sequence"/>
</dbReference>
<evidence type="ECO:0000313" key="2">
    <source>
        <dbReference type="Proteomes" id="UP000242287"/>
    </source>
</evidence>
<protein>
    <submittedName>
        <fullName evidence="1">Uncharacterized protein</fullName>
    </submittedName>
</protein>
<proteinExistence type="predicted"/>
<reference evidence="1 2" key="1">
    <citation type="submission" date="2014-02" db="EMBL/GenBank/DDBJ databases">
        <title>Transposable element dynamics among asymbiotic and ectomycorrhizal Amanita fungi.</title>
        <authorList>
            <consortium name="DOE Joint Genome Institute"/>
            <person name="Hess J."/>
            <person name="Skrede I."/>
            <person name="Wolfe B."/>
            <person name="LaButti K."/>
            <person name="Ohm R.A."/>
            <person name="Grigoriev I.V."/>
            <person name="Pringle A."/>
        </authorList>
    </citation>
    <scope>NUCLEOTIDE SEQUENCE [LARGE SCALE GENOMIC DNA]</scope>
    <source>
        <strain evidence="1 2">SKay4041</strain>
    </source>
</reference>
<dbReference type="PANTHER" id="PTHR40518:SF1">
    <property type="entry name" value="ACETOACETATE DECARBOXYLASE"/>
    <property type="match status" value="1"/>
</dbReference>
<dbReference type="OrthoDB" id="9970474at2759"/>
<dbReference type="AlphaFoldDB" id="A0A2A9NH24"/>
<sequence>MSVGSPIHFLGQTWSFGLPPLANWAAFPSGWVDPDDETYLRAGGQFAGGPGSVTFAAYTDSASGPFYELLYIPGTWNYSDGSRGVRGTRLYVSSEQVAEAGVKSFNLPKHLARFSVTEDDNTTNLSVSLPDSSTPFFEVTVKHSQITPVEYEMNATHIQPPIPGGVPGGKCSVTRATGKGKKKEFEYEISSGAGLGDGVNFPTVKSLP</sequence>
<name>A0A2A9NH24_9AGAR</name>
<accession>A0A2A9NH24</accession>